<dbReference type="EMBL" id="SSWX01000012">
    <property type="protein sequence ID" value="THJ33057.1"/>
    <property type="molecule type" value="Genomic_DNA"/>
</dbReference>
<evidence type="ECO:0000256" key="4">
    <source>
        <dbReference type="ARBA" id="ARBA00003889"/>
    </source>
</evidence>
<gene>
    <name evidence="17" type="primary">cobU</name>
    <name evidence="17" type="ORF">E8K88_10570</name>
</gene>
<dbReference type="AlphaFoldDB" id="A0A4S5BKM3"/>
<dbReference type="InterPro" id="IPR003203">
    <property type="entry name" value="CobU/CobP"/>
</dbReference>
<comment type="function">
    <text evidence="4 14">Catalyzes ATP-dependent phosphorylation of adenosylcobinamide and addition of GMP to adenosylcobinamide phosphate.</text>
</comment>
<keyword evidence="10 14" id="KW-0547">Nucleotide-binding</keyword>
<dbReference type="GO" id="GO:0008820">
    <property type="term" value="F:cobinamide phosphate guanylyltransferase activity"/>
    <property type="evidence" value="ECO:0007669"/>
    <property type="project" value="UniProtKB-UniRule"/>
</dbReference>
<dbReference type="EC" id="2.7.1.156" evidence="14"/>
<evidence type="ECO:0000256" key="6">
    <source>
        <dbReference type="ARBA" id="ARBA00005159"/>
    </source>
</evidence>
<name>A0A4S5BKM3_9BURK</name>
<comment type="caution">
    <text evidence="17">The sequence shown here is derived from an EMBL/GenBank/DDBJ whole genome shotgun (WGS) entry which is preliminary data.</text>
</comment>
<evidence type="ECO:0000256" key="3">
    <source>
        <dbReference type="ARBA" id="ARBA00001522"/>
    </source>
</evidence>
<evidence type="ECO:0000256" key="10">
    <source>
        <dbReference type="ARBA" id="ARBA00022741"/>
    </source>
</evidence>
<evidence type="ECO:0000256" key="16">
    <source>
        <dbReference type="PIRSR" id="PIRSR006135-2"/>
    </source>
</evidence>
<comment type="catalytic activity">
    <reaction evidence="2 14">
        <text>adenosylcob(III)inamide phosphate + GTP + H(+) = adenosylcob(III)inamide-GDP + diphosphate</text>
        <dbReference type="Rhea" id="RHEA:22712"/>
        <dbReference type="ChEBI" id="CHEBI:15378"/>
        <dbReference type="ChEBI" id="CHEBI:33019"/>
        <dbReference type="ChEBI" id="CHEBI:37565"/>
        <dbReference type="ChEBI" id="CHEBI:58502"/>
        <dbReference type="ChEBI" id="CHEBI:60487"/>
        <dbReference type="EC" id="2.7.7.62"/>
    </reaction>
</comment>
<keyword evidence="17" id="KW-0548">Nucleotidyltransferase</keyword>
<feature type="binding site" evidence="16">
    <location>
        <position position="91"/>
    </location>
    <ligand>
        <name>GTP</name>
        <dbReference type="ChEBI" id="CHEBI:37565"/>
    </ligand>
</feature>
<evidence type="ECO:0000256" key="13">
    <source>
        <dbReference type="ARBA" id="ARBA00023134"/>
    </source>
</evidence>
<evidence type="ECO:0000256" key="2">
    <source>
        <dbReference type="ARBA" id="ARBA00000711"/>
    </source>
</evidence>
<sequence length="211" mass="22696">MPAHCLILGGQKSGKSRHAEAMALRWLSQPGREAVLIATAQAWDEEMQERIARHRADRAVYASGLQTVEEPLQLAQAIRRCSAPQRLLVVDCLTLWLTNYAMPIDVADADEATGLRARRAEFQAAKLELLAALQSAQGPVLLVSNEMGWGVMPMGRAVRAFADELGLLNQAIAAVCQQVLMVVAGQAVDVKALAHNAVHVGNDQGPQPGAH</sequence>
<dbReference type="GO" id="GO:0005525">
    <property type="term" value="F:GTP binding"/>
    <property type="evidence" value="ECO:0007669"/>
    <property type="project" value="UniProtKB-UniRule"/>
</dbReference>
<evidence type="ECO:0000313" key="18">
    <source>
        <dbReference type="Proteomes" id="UP000306236"/>
    </source>
</evidence>
<evidence type="ECO:0000256" key="15">
    <source>
        <dbReference type="PIRSR" id="PIRSR006135-1"/>
    </source>
</evidence>
<evidence type="ECO:0000256" key="14">
    <source>
        <dbReference type="PIRNR" id="PIRNR006135"/>
    </source>
</evidence>
<organism evidence="17 18">
    <name type="scientific">Lampropedia aestuarii</name>
    <dbReference type="NCBI Taxonomy" id="2562762"/>
    <lineage>
        <taxon>Bacteria</taxon>
        <taxon>Pseudomonadati</taxon>
        <taxon>Pseudomonadota</taxon>
        <taxon>Betaproteobacteria</taxon>
        <taxon>Burkholderiales</taxon>
        <taxon>Comamonadaceae</taxon>
        <taxon>Lampropedia</taxon>
    </lineage>
</organism>
<feature type="binding site" evidence="16">
    <location>
        <position position="69"/>
    </location>
    <ligand>
        <name>GTP</name>
        <dbReference type="ChEBI" id="CHEBI:37565"/>
    </ligand>
</feature>
<evidence type="ECO:0000256" key="5">
    <source>
        <dbReference type="ARBA" id="ARBA00004692"/>
    </source>
</evidence>
<comment type="pathway">
    <text evidence="6 14">Cofactor biosynthesis; adenosylcobalamin biosynthesis; adenosylcobalamin from cob(II)yrinate a,c-diamide: step 5/7.</text>
</comment>
<evidence type="ECO:0000313" key="17">
    <source>
        <dbReference type="EMBL" id="THJ33057.1"/>
    </source>
</evidence>
<feature type="binding site" evidence="16">
    <location>
        <begin position="55"/>
        <end position="58"/>
    </location>
    <ligand>
        <name>GTP</name>
        <dbReference type="ChEBI" id="CHEBI:37565"/>
    </ligand>
</feature>
<dbReference type="EC" id="2.7.7.62" evidence="14"/>
<keyword evidence="9 14" id="KW-0808">Transferase</keyword>
<dbReference type="PANTHER" id="PTHR34848:SF1">
    <property type="entry name" value="BIFUNCTIONAL ADENOSYLCOBALAMIN BIOSYNTHESIS PROTEIN COBU"/>
    <property type="match status" value="1"/>
</dbReference>
<dbReference type="CDD" id="cd00544">
    <property type="entry name" value="CobU"/>
    <property type="match status" value="1"/>
</dbReference>
<dbReference type="OrthoDB" id="9788370at2"/>
<dbReference type="GO" id="GO:0005524">
    <property type="term" value="F:ATP binding"/>
    <property type="evidence" value="ECO:0007669"/>
    <property type="project" value="UniProtKB-UniRule"/>
</dbReference>
<dbReference type="Gene3D" id="3.40.50.300">
    <property type="entry name" value="P-loop containing nucleotide triphosphate hydrolases"/>
    <property type="match status" value="1"/>
</dbReference>
<dbReference type="GO" id="GO:0009236">
    <property type="term" value="P:cobalamin biosynthetic process"/>
    <property type="evidence" value="ECO:0007669"/>
    <property type="project" value="UniProtKB-UniRule"/>
</dbReference>
<dbReference type="SUPFAM" id="SSF52540">
    <property type="entry name" value="P-loop containing nucleoside triphosphate hydrolases"/>
    <property type="match status" value="1"/>
</dbReference>
<dbReference type="GO" id="GO:0043752">
    <property type="term" value="F:adenosylcobinamide kinase activity"/>
    <property type="evidence" value="ECO:0007669"/>
    <property type="project" value="UniProtKB-EC"/>
</dbReference>
<keyword evidence="12 14" id="KW-0067">ATP-binding</keyword>
<keyword evidence="18" id="KW-1185">Reference proteome</keyword>
<protein>
    <recommendedName>
        <fullName evidence="14">Bifunctional adenosylcobalamin biosynthesis protein</fullName>
        <ecNumber evidence="14">2.7.1.156</ecNumber>
        <ecNumber evidence="14">2.7.7.62</ecNumber>
    </recommendedName>
</protein>
<feature type="binding site" evidence="16">
    <location>
        <begin position="9"/>
        <end position="16"/>
    </location>
    <ligand>
        <name>GTP</name>
        <dbReference type="ChEBI" id="CHEBI:37565"/>
    </ligand>
</feature>
<proteinExistence type="inferred from homology"/>
<dbReference type="NCBIfam" id="NF004469">
    <property type="entry name" value="PRK05800.1"/>
    <property type="match status" value="1"/>
</dbReference>
<comment type="catalytic activity">
    <reaction evidence="1 14">
        <text>adenosylcob(III)inamide + ATP = adenosylcob(III)inamide phosphate + ADP + H(+)</text>
        <dbReference type="Rhea" id="RHEA:15769"/>
        <dbReference type="ChEBI" id="CHEBI:2480"/>
        <dbReference type="ChEBI" id="CHEBI:15378"/>
        <dbReference type="ChEBI" id="CHEBI:30616"/>
        <dbReference type="ChEBI" id="CHEBI:58502"/>
        <dbReference type="ChEBI" id="CHEBI:456216"/>
        <dbReference type="EC" id="2.7.1.156"/>
    </reaction>
</comment>
<evidence type="ECO:0000256" key="1">
    <source>
        <dbReference type="ARBA" id="ARBA00000312"/>
    </source>
</evidence>
<feature type="active site" description="GMP-histidine intermediate" evidence="15">
    <location>
        <position position="54"/>
    </location>
</feature>
<dbReference type="Proteomes" id="UP000306236">
    <property type="component" value="Unassembled WGS sequence"/>
</dbReference>
<evidence type="ECO:0000256" key="9">
    <source>
        <dbReference type="ARBA" id="ARBA00022679"/>
    </source>
</evidence>
<reference evidence="17 18" key="1">
    <citation type="submission" date="2019-04" db="EMBL/GenBank/DDBJ databases">
        <title>Lampropedia sp YIM MLB12 draf genome.</title>
        <authorList>
            <person name="Wang Y.-X."/>
        </authorList>
    </citation>
    <scope>NUCLEOTIDE SEQUENCE [LARGE SCALE GENOMIC DNA]</scope>
    <source>
        <strain evidence="17 18">YIM MLB12</strain>
    </source>
</reference>
<dbReference type="InterPro" id="IPR027417">
    <property type="entry name" value="P-loop_NTPase"/>
</dbReference>
<dbReference type="Pfam" id="PF02283">
    <property type="entry name" value="CobU"/>
    <property type="match status" value="1"/>
</dbReference>
<evidence type="ECO:0000256" key="11">
    <source>
        <dbReference type="ARBA" id="ARBA00022777"/>
    </source>
</evidence>
<comment type="catalytic activity">
    <reaction evidence="3">
        <text>adenosylcob(III)inamide + GTP = adenosylcob(III)inamide phosphate + GDP + H(+)</text>
        <dbReference type="Rhea" id="RHEA:15765"/>
        <dbReference type="ChEBI" id="CHEBI:2480"/>
        <dbReference type="ChEBI" id="CHEBI:15378"/>
        <dbReference type="ChEBI" id="CHEBI:37565"/>
        <dbReference type="ChEBI" id="CHEBI:58189"/>
        <dbReference type="ChEBI" id="CHEBI:58502"/>
        <dbReference type="EC" id="2.7.1.156"/>
    </reaction>
</comment>
<accession>A0A4S5BKM3</accession>
<comment type="pathway">
    <text evidence="5 14">Cofactor biosynthesis; adenosylcobalamin biosynthesis; adenosylcobalamin from cob(II)yrinate a,c-diamide: step 6/7.</text>
</comment>
<feature type="binding site" evidence="16">
    <location>
        <begin position="38"/>
        <end position="40"/>
    </location>
    <ligand>
        <name>GTP</name>
        <dbReference type="ChEBI" id="CHEBI:37565"/>
    </ligand>
</feature>
<keyword evidence="11 14" id="KW-0418">Kinase</keyword>
<evidence type="ECO:0000256" key="12">
    <source>
        <dbReference type="ARBA" id="ARBA00022840"/>
    </source>
</evidence>
<dbReference type="PANTHER" id="PTHR34848">
    <property type="match status" value="1"/>
</dbReference>
<evidence type="ECO:0000256" key="7">
    <source>
        <dbReference type="ARBA" id="ARBA00007490"/>
    </source>
</evidence>
<dbReference type="PIRSF" id="PIRSF006135">
    <property type="entry name" value="CobU"/>
    <property type="match status" value="1"/>
</dbReference>
<dbReference type="UniPathway" id="UPA00148">
    <property type="reaction ID" value="UER00236"/>
</dbReference>
<keyword evidence="13 14" id="KW-0342">GTP-binding</keyword>
<keyword evidence="8 14" id="KW-0169">Cobalamin biosynthesis</keyword>
<comment type="similarity">
    <text evidence="7 14">Belongs to the CobU/CobP family.</text>
</comment>
<evidence type="ECO:0000256" key="8">
    <source>
        <dbReference type="ARBA" id="ARBA00022573"/>
    </source>
</evidence>